<evidence type="ECO:0000313" key="6">
    <source>
        <dbReference type="Proteomes" id="UP001556040"/>
    </source>
</evidence>
<name>A0ABV3Q7S4_9BACL</name>
<dbReference type="PANTHER" id="PTHR43537:SF5">
    <property type="entry name" value="UXU OPERON TRANSCRIPTIONAL REGULATOR"/>
    <property type="match status" value="1"/>
</dbReference>
<evidence type="ECO:0000256" key="3">
    <source>
        <dbReference type="ARBA" id="ARBA00023163"/>
    </source>
</evidence>
<keyword evidence="1" id="KW-0805">Transcription regulation</keyword>
<sequence>MSKPSSQSAYVIAYVAIRDKILSGELEGGTKLVEERLAEEIGVSRTPVREAIRRLEQEGLIKKKRVANPTESDLRHLFQVRIILEGQAARTAATYMSEEDLALLSECIH</sequence>
<dbReference type="InterPro" id="IPR000485">
    <property type="entry name" value="AsnC-type_HTH_dom"/>
</dbReference>
<dbReference type="SUPFAM" id="SSF48008">
    <property type="entry name" value="GntR ligand-binding domain-like"/>
    <property type="match status" value="1"/>
</dbReference>
<dbReference type="InterPro" id="IPR000524">
    <property type="entry name" value="Tscrpt_reg_HTH_GntR"/>
</dbReference>
<gene>
    <name evidence="5" type="ORF">AB1471_16320</name>
</gene>
<dbReference type="Proteomes" id="UP001556040">
    <property type="component" value="Unassembled WGS sequence"/>
</dbReference>
<evidence type="ECO:0000256" key="2">
    <source>
        <dbReference type="ARBA" id="ARBA00023125"/>
    </source>
</evidence>
<dbReference type="RefSeq" id="WP_367780822.1">
    <property type="nucleotide sequence ID" value="NZ_JBFMIA010000033.1"/>
</dbReference>
<dbReference type="EMBL" id="JBFMIA010000033">
    <property type="protein sequence ID" value="MEW9503337.1"/>
    <property type="molecule type" value="Genomic_DNA"/>
</dbReference>
<dbReference type="Pfam" id="PF00392">
    <property type="entry name" value="GntR"/>
    <property type="match status" value="1"/>
</dbReference>
<evidence type="ECO:0000313" key="5">
    <source>
        <dbReference type="EMBL" id="MEW9503337.1"/>
    </source>
</evidence>
<evidence type="ECO:0000259" key="4">
    <source>
        <dbReference type="PROSITE" id="PS50949"/>
    </source>
</evidence>
<reference evidence="5 6" key="1">
    <citation type="journal article" date="1979" name="Int. J. Syst. Evol. Microbiol.">
        <title>Bacillus globisporus subsp. marinus subsp. nov.</title>
        <authorList>
            <person name="Liu H."/>
        </authorList>
    </citation>
    <scope>NUCLEOTIDE SEQUENCE [LARGE SCALE GENOMIC DNA]</scope>
    <source>
        <strain evidence="5 6">DSM 1297</strain>
    </source>
</reference>
<feature type="non-terminal residue" evidence="5">
    <location>
        <position position="109"/>
    </location>
</feature>
<dbReference type="Gene3D" id="1.10.10.10">
    <property type="entry name" value="Winged helix-like DNA-binding domain superfamily/Winged helix DNA-binding domain"/>
    <property type="match status" value="1"/>
</dbReference>
<comment type="caution">
    <text evidence="5">The sequence shown here is derived from an EMBL/GenBank/DDBJ whole genome shotgun (WGS) entry which is preliminary data.</text>
</comment>
<evidence type="ECO:0000256" key="1">
    <source>
        <dbReference type="ARBA" id="ARBA00023015"/>
    </source>
</evidence>
<accession>A0ABV3Q7S4</accession>
<keyword evidence="6" id="KW-1185">Reference proteome</keyword>
<dbReference type="PRINTS" id="PR00033">
    <property type="entry name" value="HTHASNC"/>
</dbReference>
<keyword evidence="2" id="KW-0238">DNA-binding</keyword>
<proteinExistence type="predicted"/>
<feature type="domain" description="HTH gntR-type" evidence="4">
    <location>
        <begin position="7"/>
        <end position="74"/>
    </location>
</feature>
<organism evidence="5 6">
    <name type="scientific">Jeotgalibacillus marinus</name>
    <dbReference type="NCBI Taxonomy" id="86667"/>
    <lineage>
        <taxon>Bacteria</taxon>
        <taxon>Bacillati</taxon>
        <taxon>Bacillota</taxon>
        <taxon>Bacilli</taxon>
        <taxon>Bacillales</taxon>
        <taxon>Caryophanaceae</taxon>
        <taxon>Jeotgalibacillus</taxon>
    </lineage>
</organism>
<dbReference type="PRINTS" id="PR00035">
    <property type="entry name" value="HTHGNTR"/>
</dbReference>
<dbReference type="InterPro" id="IPR036388">
    <property type="entry name" value="WH-like_DNA-bd_sf"/>
</dbReference>
<dbReference type="InterPro" id="IPR036390">
    <property type="entry name" value="WH_DNA-bd_sf"/>
</dbReference>
<dbReference type="PROSITE" id="PS50949">
    <property type="entry name" value="HTH_GNTR"/>
    <property type="match status" value="1"/>
</dbReference>
<dbReference type="SMART" id="SM00345">
    <property type="entry name" value="HTH_GNTR"/>
    <property type="match status" value="1"/>
</dbReference>
<keyword evidence="3" id="KW-0804">Transcription</keyword>
<dbReference type="PANTHER" id="PTHR43537">
    <property type="entry name" value="TRANSCRIPTIONAL REGULATOR, GNTR FAMILY"/>
    <property type="match status" value="1"/>
</dbReference>
<dbReference type="SUPFAM" id="SSF46785">
    <property type="entry name" value="Winged helix' DNA-binding domain"/>
    <property type="match status" value="1"/>
</dbReference>
<dbReference type="CDD" id="cd07377">
    <property type="entry name" value="WHTH_GntR"/>
    <property type="match status" value="1"/>
</dbReference>
<protein>
    <submittedName>
        <fullName evidence="5">GntR family transcriptional regulator</fullName>
    </submittedName>
</protein>
<dbReference type="InterPro" id="IPR008920">
    <property type="entry name" value="TF_FadR/GntR_C"/>
</dbReference>
<dbReference type="Gene3D" id="1.20.120.530">
    <property type="entry name" value="GntR ligand-binding domain-like"/>
    <property type="match status" value="1"/>
</dbReference>